<keyword evidence="2" id="KW-0732">Signal</keyword>
<feature type="region of interest" description="Disordered" evidence="1">
    <location>
        <begin position="115"/>
        <end position="210"/>
    </location>
</feature>
<evidence type="ECO:0000313" key="3">
    <source>
        <dbReference type="EMBL" id="CAD7652260.1"/>
    </source>
</evidence>
<protein>
    <submittedName>
        <fullName evidence="3">Uncharacterized protein</fullName>
    </submittedName>
</protein>
<reference evidence="3" key="1">
    <citation type="submission" date="2020-11" db="EMBL/GenBank/DDBJ databases">
        <authorList>
            <person name="Tran Van P."/>
        </authorList>
    </citation>
    <scope>NUCLEOTIDE SEQUENCE</scope>
</reference>
<feature type="signal peptide" evidence="2">
    <location>
        <begin position="1"/>
        <end position="22"/>
    </location>
</feature>
<feature type="compositionally biased region" description="Low complexity" evidence="1">
    <location>
        <begin position="135"/>
        <end position="144"/>
    </location>
</feature>
<feature type="chain" id="PRO_5035592627" evidence="2">
    <location>
        <begin position="23"/>
        <end position="210"/>
    </location>
</feature>
<evidence type="ECO:0000313" key="4">
    <source>
        <dbReference type="Proteomes" id="UP000728032"/>
    </source>
</evidence>
<proteinExistence type="predicted"/>
<name>A0A7R9M2C5_9ACAR</name>
<accession>A0A7R9M2C5</accession>
<feature type="compositionally biased region" description="Low complexity" evidence="1">
    <location>
        <begin position="168"/>
        <end position="179"/>
    </location>
</feature>
<dbReference type="AlphaFoldDB" id="A0A7R9M2C5"/>
<dbReference type="EMBL" id="CAJPVJ010005340">
    <property type="protein sequence ID" value="CAG2169447.1"/>
    <property type="molecule type" value="Genomic_DNA"/>
</dbReference>
<keyword evidence="4" id="KW-1185">Reference proteome</keyword>
<sequence>MPSHHHILYALIVCVLAQHVLSQETSELAEEYIDEDLPESAADPNSPSLTAKPKNESTNELNGHKKTNFTDDRFTKLFQPRRGRPQPAVLFPKFNAKAKPTLPPFIKNTPSIVKAQPITQPPQPAQRFNQRSVATTQRTTTTRTPARGGSSQANSNRRGGIGGRGVQSTTASPSTTTDSASRRRFGGGVGGNRRFNVNSTIPATSRPKRF</sequence>
<dbReference type="Proteomes" id="UP000728032">
    <property type="component" value="Unassembled WGS sequence"/>
</dbReference>
<gene>
    <name evidence="3" type="ORF">ONB1V03_LOCUS8924</name>
</gene>
<evidence type="ECO:0000256" key="1">
    <source>
        <dbReference type="SAM" id="MobiDB-lite"/>
    </source>
</evidence>
<feature type="region of interest" description="Disordered" evidence="1">
    <location>
        <begin position="36"/>
        <end position="68"/>
    </location>
</feature>
<organism evidence="3">
    <name type="scientific">Oppiella nova</name>
    <dbReference type="NCBI Taxonomy" id="334625"/>
    <lineage>
        <taxon>Eukaryota</taxon>
        <taxon>Metazoa</taxon>
        <taxon>Ecdysozoa</taxon>
        <taxon>Arthropoda</taxon>
        <taxon>Chelicerata</taxon>
        <taxon>Arachnida</taxon>
        <taxon>Acari</taxon>
        <taxon>Acariformes</taxon>
        <taxon>Sarcoptiformes</taxon>
        <taxon>Oribatida</taxon>
        <taxon>Brachypylina</taxon>
        <taxon>Oppioidea</taxon>
        <taxon>Oppiidae</taxon>
        <taxon>Oppiella</taxon>
    </lineage>
</organism>
<dbReference type="EMBL" id="OC920165">
    <property type="protein sequence ID" value="CAD7652260.1"/>
    <property type="molecule type" value="Genomic_DNA"/>
</dbReference>
<evidence type="ECO:0000256" key="2">
    <source>
        <dbReference type="SAM" id="SignalP"/>
    </source>
</evidence>